<feature type="compositionally biased region" description="Basic residues" evidence="1">
    <location>
        <begin position="38"/>
        <end position="50"/>
    </location>
</feature>
<dbReference type="OrthoDB" id="420046at2759"/>
<name>A0A0C3B5W0_SERVB</name>
<feature type="compositionally biased region" description="Low complexity" evidence="1">
    <location>
        <begin position="51"/>
        <end position="61"/>
    </location>
</feature>
<reference evidence="2 3" key="1">
    <citation type="submission" date="2014-04" db="EMBL/GenBank/DDBJ databases">
        <authorList>
            <consortium name="DOE Joint Genome Institute"/>
            <person name="Kuo A."/>
            <person name="Zuccaro A."/>
            <person name="Kohler A."/>
            <person name="Nagy L.G."/>
            <person name="Floudas D."/>
            <person name="Copeland A."/>
            <person name="Barry K.W."/>
            <person name="Cichocki N."/>
            <person name="Veneault-Fourrey C."/>
            <person name="LaButti K."/>
            <person name="Lindquist E.A."/>
            <person name="Lipzen A."/>
            <person name="Lundell T."/>
            <person name="Morin E."/>
            <person name="Murat C."/>
            <person name="Sun H."/>
            <person name="Tunlid A."/>
            <person name="Henrissat B."/>
            <person name="Grigoriev I.V."/>
            <person name="Hibbett D.S."/>
            <person name="Martin F."/>
            <person name="Nordberg H.P."/>
            <person name="Cantor M.N."/>
            <person name="Hua S.X."/>
        </authorList>
    </citation>
    <scope>NUCLEOTIDE SEQUENCE [LARGE SCALE GENOMIC DNA]</scope>
    <source>
        <strain evidence="2 3">MAFF 305830</strain>
    </source>
</reference>
<feature type="region of interest" description="Disordered" evidence="1">
    <location>
        <begin position="183"/>
        <end position="218"/>
    </location>
</feature>
<feature type="region of interest" description="Disordered" evidence="1">
    <location>
        <begin position="704"/>
        <end position="727"/>
    </location>
</feature>
<evidence type="ECO:0000256" key="1">
    <source>
        <dbReference type="SAM" id="MobiDB-lite"/>
    </source>
</evidence>
<dbReference type="STRING" id="933852.A0A0C3B5W0"/>
<sequence length="802" mass="87384">MATVVTEPGAIDPHAPSGFGDDDAVYQNQTDGLIATLAKKKKKKKPKKSKPSPLVIPATPATATPEAKQAVLCISRNKHWRYISSYHGPWLQLPIELLESLLVLNLDPTNFTPKDERLPPMPTNKRTTSPSRALTLRRPNSKPTPPPIDPGVFRSVTNIRRLIDEASDLAVRAASGLSATALGALRSPGGGNNPWSTAQALGMNPMGDQHGGRGTSMSATRTHRLRVLAVQKLAAAYKADEIAASVMVMQGASALDDLAERVLKVDPDDLDAKYVHFFHEKIPSRQLAEHTTTQTLDKLIDEQPTRLHYFRTRGTVHCFRDEYALAIKDFTHVFKESKALRKARNSHHLDETRRPKTKGKQHRAEHKTNGQAPPSGTSVPEDASPVNGGNPQQLHSSVGPDAPEPLEPQVLFLRAAAYLQNAVFLIEEAVLEVEGVKRVPAQDALELRHSLLEKGKYGGVSWNGSDGPLGPKAGAKMQAYRKLLASLPSRDIIAGLLKKSIRDHEKFMTYFDTVDGTLPTFEGNVAQRIEAAFLLAESLRPGSQSSPPPLPENPGIFTTYHPLLVESHFSVLICQLLLGDFVSVLPAYQRAASLVDGLEGYPVFLPARSMAQAEFMEILERIASTWAPGTLPHSLAVPKTLRIEAAPVTPSPISSITESQFESLNSTRTTSPITEYDALSDFSSERSKSSFALSRLSSKVSDTVQLKSNGRRHSTDDSELLERGFPGHGSHGNRVNLDCLRILLAPVVNRQRVRKGETGKTSNGKGAANNQKTLSVNIPLHGPRVDLALAYIAAVHLPELDE</sequence>
<dbReference type="HOGENOM" id="CLU_017399_0_0_1"/>
<dbReference type="Proteomes" id="UP000054097">
    <property type="component" value="Unassembled WGS sequence"/>
</dbReference>
<feature type="region of interest" description="Disordered" evidence="1">
    <location>
        <begin position="1"/>
        <end position="24"/>
    </location>
</feature>
<feature type="compositionally biased region" description="Polar residues" evidence="1">
    <location>
        <begin position="369"/>
        <end position="378"/>
    </location>
</feature>
<feature type="region of interest" description="Disordered" evidence="1">
    <location>
        <begin position="341"/>
        <end position="403"/>
    </location>
</feature>
<evidence type="ECO:0000313" key="2">
    <source>
        <dbReference type="EMBL" id="KIM32220.1"/>
    </source>
</evidence>
<feature type="compositionally biased region" description="Polar residues" evidence="1">
    <location>
        <begin position="387"/>
        <end position="396"/>
    </location>
</feature>
<feature type="region of interest" description="Disordered" evidence="1">
    <location>
        <begin position="37"/>
        <end position="61"/>
    </location>
</feature>
<feature type="region of interest" description="Disordered" evidence="1">
    <location>
        <begin position="112"/>
        <end position="151"/>
    </location>
</feature>
<reference evidence="3" key="2">
    <citation type="submission" date="2015-01" db="EMBL/GenBank/DDBJ databases">
        <title>Evolutionary Origins and Diversification of the Mycorrhizal Mutualists.</title>
        <authorList>
            <consortium name="DOE Joint Genome Institute"/>
            <consortium name="Mycorrhizal Genomics Consortium"/>
            <person name="Kohler A."/>
            <person name="Kuo A."/>
            <person name="Nagy L.G."/>
            <person name="Floudas D."/>
            <person name="Copeland A."/>
            <person name="Barry K.W."/>
            <person name="Cichocki N."/>
            <person name="Veneault-Fourrey C."/>
            <person name="LaButti K."/>
            <person name="Lindquist E.A."/>
            <person name="Lipzen A."/>
            <person name="Lundell T."/>
            <person name="Morin E."/>
            <person name="Murat C."/>
            <person name="Riley R."/>
            <person name="Ohm R."/>
            <person name="Sun H."/>
            <person name="Tunlid A."/>
            <person name="Henrissat B."/>
            <person name="Grigoriev I.V."/>
            <person name="Hibbett D.S."/>
            <person name="Martin F."/>
        </authorList>
    </citation>
    <scope>NUCLEOTIDE SEQUENCE [LARGE SCALE GENOMIC DNA]</scope>
    <source>
        <strain evidence="3">MAFF 305830</strain>
    </source>
</reference>
<feature type="compositionally biased region" description="Basic residues" evidence="1">
    <location>
        <begin position="355"/>
        <end position="365"/>
    </location>
</feature>
<feature type="compositionally biased region" description="Basic and acidic residues" evidence="1">
    <location>
        <begin position="713"/>
        <end position="722"/>
    </location>
</feature>
<keyword evidence="3" id="KW-1185">Reference proteome</keyword>
<accession>A0A0C3B5W0</accession>
<evidence type="ECO:0000313" key="3">
    <source>
        <dbReference type="Proteomes" id="UP000054097"/>
    </source>
</evidence>
<dbReference type="EMBL" id="KN824280">
    <property type="protein sequence ID" value="KIM32220.1"/>
    <property type="molecule type" value="Genomic_DNA"/>
</dbReference>
<organism evidence="2 3">
    <name type="scientific">Serendipita vermifera MAFF 305830</name>
    <dbReference type="NCBI Taxonomy" id="933852"/>
    <lineage>
        <taxon>Eukaryota</taxon>
        <taxon>Fungi</taxon>
        <taxon>Dikarya</taxon>
        <taxon>Basidiomycota</taxon>
        <taxon>Agaricomycotina</taxon>
        <taxon>Agaricomycetes</taxon>
        <taxon>Sebacinales</taxon>
        <taxon>Serendipitaceae</taxon>
        <taxon>Serendipita</taxon>
    </lineage>
</organism>
<gene>
    <name evidence="2" type="ORF">M408DRAFT_62968</name>
</gene>
<protein>
    <submittedName>
        <fullName evidence="2">Uncharacterized protein</fullName>
    </submittedName>
</protein>
<proteinExistence type="predicted"/>
<dbReference type="AlphaFoldDB" id="A0A0C3B5W0"/>